<feature type="compositionally biased region" description="Polar residues" evidence="1">
    <location>
        <begin position="8"/>
        <end position="17"/>
    </location>
</feature>
<dbReference type="RefSeq" id="XP_041446739.1">
    <property type="nucleotide sequence ID" value="XM_041590805.1"/>
</dbReference>
<dbReference type="PANTHER" id="PTHR48465:SF1">
    <property type="entry name" value="PROTEIN SSUH2 HOMOLOG"/>
    <property type="match status" value="1"/>
</dbReference>
<feature type="region of interest" description="Disordered" evidence="1">
    <location>
        <begin position="1"/>
        <end position="20"/>
    </location>
</feature>
<protein>
    <submittedName>
        <fullName evidence="3">Protein SSUH2 homolog isoform X1</fullName>
    </submittedName>
</protein>
<evidence type="ECO:0000313" key="3">
    <source>
        <dbReference type="RefSeq" id="XP_041446739.1"/>
    </source>
</evidence>
<accession>A0A8J1MXY9</accession>
<sequence length="346" mass="39670">MLFPRILDQSSKMSQPPQLMVDPSDALTNPEGKFMSKAVVPPVNPNWSLPAITEDIAKEALLEYASDKLCYGTSPARNLEVKELRHFNTYRYRLETFTESRVFEKQIKPYEGEKDDKGAKVPKSAWEIQVQRPVFFKDDVKKMPVVGTTSIKTCDHCNGKGTIKCEVCSGSGKVRCVACYGITRCDEVCTSCGDFGTQSCVCYDGTLVCNVCSGKKQLVSFTQLVVTWKTILYEYVDDHNTDFPTDKFKKVKGEKIFTDEQLLVPPIVNFHRQSINTTSQEALEYHQSELSSSPVLKLRQRQSIEWLPLTRVHYNWKEKEYTYYVYGIENKVYLENYPQKFHCTVM</sequence>
<gene>
    <name evidence="3" type="primary">LOC108714628</name>
</gene>
<keyword evidence="2" id="KW-1185">Reference proteome</keyword>
<evidence type="ECO:0000256" key="1">
    <source>
        <dbReference type="SAM" id="MobiDB-lite"/>
    </source>
</evidence>
<name>A0A8J1MXY9_XENLA</name>
<dbReference type="Proteomes" id="UP000186698">
    <property type="component" value="Chromosome 4L"/>
</dbReference>
<organism evidence="2 3">
    <name type="scientific">Xenopus laevis</name>
    <name type="common">African clawed frog</name>
    <dbReference type="NCBI Taxonomy" id="8355"/>
    <lineage>
        <taxon>Eukaryota</taxon>
        <taxon>Metazoa</taxon>
        <taxon>Chordata</taxon>
        <taxon>Craniata</taxon>
        <taxon>Vertebrata</taxon>
        <taxon>Euteleostomi</taxon>
        <taxon>Amphibia</taxon>
        <taxon>Batrachia</taxon>
        <taxon>Anura</taxon>
        <taxon>Pipoidea</taxon>
        <taxon>Pipidae</taxon>
        <taxon>Xenopodinae</taxon>
        <taxon>Xenopus</taxon>
        <taxon>Xenopus</taxon>
    </lineage>
</organism>
<evidence type="ECO:0000313" key="2">
    <source>
        <dbReference type="Proteomes" id="UP000186698"/>
    </source>
</evidence>
<dbReference type="InterPro" id="IPR052789">
    <property type="entry name" value="SSUH2_homolog"/>
</dbReference>
<reference evidence="3" key="1">
    <citation type="submission" date="2025-08" db="UniProtKB">
        <authorList>
            <consortium name="RefSeq"/>
        </authorList>
    </citation>
    <scope>IDENTIFICATION</scope>
    <source>
        <strain evidence="3">J_2021</strain>
        <tissue evidence="3">Erythrocytes</tissue>
    </source>
</reference>
<dbReference type="GeneID" id="108714628"/>
<dbReference type="AlphaFoldDB" id="A0A8J1MXY9"/>
<dbReference type="OrthoDB" id="3355217at2759"/>
<proteinExistence type="predicted"/>
<dbReference type="PANTHER" id="PTHR48465">
    <property type="entry name" value="PROTEIN SSUH2 HOMOLOG"/>
    <property type="match status" value="1"/>
</dbReference>